<accession>A0A4R4UC25</accession>
<dbReference type="InterPro" id="IPR018253">
    <property type="entry name" value="DnaJ_domain_CS"/>
</dbReference>
<dbReference type="PANTHER" id="PTHR24074">
    <property type="entry name" value="CO-CHAPERONE PROTEIN DJLA"/>
    <property type="match status" value="1"/>
</dbReference>
<feature type="domain" description="J" evidence="3">
    <location>
        <begin position="5"/>
        <end position="66"/>
    </location>
</feature>
<dbReference type="CDD" id="cd06257">
    <property type="entry name" value="DnaJ"/>
    <property type="match status" value="1"/>
</dbReference>
<dbReference type="PROSITE" id="PS00636">
    <property type="entry name" value="DNAJ_1"/>
    <property type="match status" value="1"/>
</dbReference>
<keyword evidence="2" id="KW-0812">Transmembrane</keyword>
<gene>
    <name evidence="4" type="ORF">E1161_23010</name>
</gene>
<dbReference type="Gene3D" id="1.10.287.110">
    <property type="entry name" value="DnaJ domain"/>
    <property type="match status" value="1"/>
</dbReference>
<feature type="compositionally biased region" description="Basic and acidic residues" evidence="1">
    <location>
        <begin position="58"/>
        <end position="71"/>
    </location>
</feature>
<reference evidence="4 5" key="1">
    <citation type="submission" date="2019-03" db="EMBL/GenBank/DDBJ databases">
        <title>Draft genome sequences of novel Actinobacteria.</title>
        <authorList>
            <person name="Sahin N."/>
            <person name="Ay H."/>
            <person name="Saygin H."/>
        </authorList>
    </citation>
    <scope>NUCLEOTIDE SEQUENCE [LARGE SCALE GENOMIC DNA]</scope>
    <source>
        <strain evidence="4 5">16K404</strain>
    </source>
</reference>
<dbReference type="InterPro" id="IPR001623">
    <property type="entry name" value="DnaJ_domain"/>
</dbReference>
<dbReference type="SMART" id="SM00271">
    <property type="entry name" value="DnaJ"/>
    <property type="match status" value="1"/>
</dbReference>
<dbReference type="Proteomes" id="UP000294744">
    <property type="component" value="Unassembled WGS sequence"/>
</dbReference>
<dbReference type="Pfam" id="PF00226">
    <property type="entry name" value="DnaJ"/>
    <property type="match status" value="1"/>
</dbReference>
<feature type="transmembrane region" description="Helical" evidence="2">
    <location>
        <begin position="159"/>
        <end position="178"/>
    </location>
</feature>
<comment type="caution">
    <text evidence="4">The sequence shown here is derived from an EMBL/GenBank/DDBJ whole genome shotgun (WGS) entry which is preliminary data.</text>
</comment>
<evidence type="ECO:0000313" key="5">
    <source>
        <dbReference type="Proteomes" id="UP000294744"/>
    </source>
</evidence>
<dbReference type="PRINTS" id="PR00625">
    <property type="entry name" value="JDOMAIN"/>
</dbReference>
<dbReference type="InterPro" id="IPR036869">
    <property type="entry name" value="J_dom_sf"/>
</dbReference>
<sequence length="367" mass="41193">MRGVDYYELLGVGSDATPVEIRSAYRTLARSMHPDVGGSDGAFRLLREAYETLTDPVRRASYDSGRRRPVEAETAPSRRPRRPGGTRRPGRDFGEDPDYVPRMPKVRLDDLAWWDSVDPQARVQYLPVLGPDRMPTFALVGAWSLLLLAGLAVELNAVLMATWLGLLISSGVVIVVLLRRHIGAHREHRMFTAEFGNQRIFGLPDIQHERAQLLTAELCAKYLIRLPGVRVFHGLTWQDSVFEDVHHAVLCGRRLVLVESKSWLPGHYTTDEKGSLWRNGHPFRGGVTRLNEGVANFEGLLPEVEVRGAVLIYPSRAGEITTVEQPDERVVPMTPAQFVKEIGHWLAQDPVTVDRDVFTTVLDQLVD</sequence>
<protein>
    <submittedName>
        <fullName evidence="4">Molecular chaperone DnaJ</fullName>
    </submittedName>
</protein>
<dbReference type="PROSITE" id="PS50076">
    <property type="entry name" value="DNAJ_2"/>
    <property type="match status" value="1"/>
</dbReference>
<dbReference type="RefSeq" id="WP_132626678.1">
    <property type="nucleotide sequence ID" value="NZ_SMKV01000039.1"/>
</dbReference>
<feature type="region of interest" description="Disordered" evidence="1">
    <location>
        <begin position="58"/>
        <end position="100"/>
    </location>
</feature>
<dbReference type="AlphaFoldDB" id="A0A4R4UC25"/>
<dbReference type="SUPFAM" id="SSF46565">
    <property type="entry name" value="Chaperone J-domain"/>
    <property type="match status" value="1"/>
</dbReference>
<proteinExistence type="predicted"/>
<keyword evidence="2" id="KW-1133">Transmembrane helix</keyword>
<dbReference type="EMBL" id="SMKV01000039">
    <property type="protein sequence ID" value="TDC88790.1"/>
    <property type="molecule type" value="Genomic_DNA"/>
</dbReference>
<keyword evidence="5" id="KW-1185">Reference proteome</keyword>
<feature type="transmembrane region" description="Helical" evidence="2">
    <location>
        <begin position="134"/>
        <end position="153"/>
    </location>
</feature>
<name>A0A4R4UC25_9PSEU</name>
<organism evidence="4 5">
    <name type="scientific">Saccharopolyspora aridisoli</name>
    <dbReference type="NCBI Taxonomy" id="2530385"/>
    <lineage>
        <taxon>Bacteria</taxon>
        <taxon>Bacillati</taxon>
        <taxon>Actinomycetota</taxon>
        <taxon>Actinomycetes</taxon>
        <taxon>Pseudonocardiales</taxon>
        <taxon>Pseudonocardiaceae</taxon>
        <taxon>Saccharopolyspora</taxon>
    </lineage>
</organism>
<evidence type="ECO:0000256" key="2">
    <source>
        <dbReference type="SAM" id="Phobius"/>
    </source>
</evidence>
<dbReference type="InterPro" id="IPR050817">
    <property type="entry name" value="DjlA_DnaK_co-chaperone"/>
</dbReference>
<evidence type="ECO:0000313" key="4">
    <source>
        <dbReference type="EMBL" id="TDC88790.1"/>
    </source>
</evidence>
<keyword evidence="2" id="KW-0472">Membrane</keyword>
<dbReference type="OrthoDB" id="5242140at2"/>
<evidence type="ECO:0000256" key="1">
    <source>
        <dbReference type="SAM" id="MobiDB-lite"/>
    </source>
</evidence>
<evidence type="ECO:0000259" key="3">
    <source>
        <dbReference type="PROSITE" id="PS50076"/>
    </source>
</evidence>